<evidence type="ECO:0000256" key="1">
    <source>
        <dbReference type="SAM" id="MobiDB-lite"/>
    </source>
</evidence>
<feature type="non-terminal residue" evidence="2">
    <location>
        <position position="87"/>
    </location>
</feature>
<sequence>GTPVTPVLEARSAEQSRDPSMQPSTEIPLDYSRDPHQEEGASQVGSTGVQEGEQATWELSGEPSTESTPQPSVEPSKVATQESTTEI</sequence>
<dbReference type="PhylomeDB" id="A0A091WP35"/>
<name>A0A091WP35_OPIHO</name>
<proteinExistence type="predicted"/>
<evidence type="ECO:0000313" key="3">
    <source>
        <dbReference type="Proteomes" id="UP000053605"/>
    </source>
</evidence>
<gene>
    <name evidence="2" type="ORF">N306_03837</name>
</gene>
<keyword evidence="3" id="KW-1185">Reference proteome</keyword>
<feature type="non-terminal residue" evidence="2">
    <location>
        <position position="1"/>
    </location>
</feature>
<dbReference type="EMBL" id="KK736136">
    <property type="protein sequence ID" value="KFR17369.1"/>
    <property type="molecule type" value="Genomic_DNA"/>
</dbReference>
<dbReference type="Proteomes" id="UP000053605">
    <property type="component" value="Unassembled WGS sequence"/>
</dbReference>
<protein>
    <submittedName>
        <fullName evidence="2">Uncharacterized protein</fullName>
    </submittedName>
</protein>
<evidence type="ECO:0000313" key="2">
    <source>
        <dbReference type="EMBL" id="KFR17369.1"/>
    </source>
</evidence>
<dbReference type="AlphaFoldDB" id="A0A091WP35"/>
<organism evidence="2 3">
    <name type="scientific">Opisthocomus hoazin</name>
    <name type="common">Hoatzin</name>
    <name type="synonym">Phasianus hoazin</name>
    <dbReference type="NCBI Taxonomy" id="30419"/>
    <lineage>
        <taxon>Eukaryota</taxon>
        <taxon>Metazoa</taxon>
        <taxon>Chordata</taxon>
        <taxon>Craniata</taxon>
        <taxon>Vertebrata</taxon>
        <taxon>Euteleostomi</taxon>
        <taxon>Archelosauria</taxon>
        <taxon>Archosauria</taxon>
        <taxon>Dinosauria</taxon>
        <taxon>Saurischia</taxon>
        <taxon>Theropoda</taxon>
        <taxon>Coelurosauria</taxon>
        <taxon>Aves</taxon>
        <taxon>Neognathae</taxon>
        <taxon>Neoaves</taxon>
        <taxon>Opisthocomiformes</taxon>
        <taxon>Opisthocomidae</taxon>
        <taxon>Opisthocomus</taxon>
    </lineage>
</organism>
<accession>A0A091WP35</accession>
<feature type="region of interest" description="Disordered" evidence="1">
    <location>
        <begin position="1"/>
        <end position="87"/>
    </location>
</feature>
<reference evidence="2 3" key="1">
    <citation type="submission" date="2014-04" db="EMBL/GenBank/DDBJ databases">
        <title>Genome evolution of avian class.</title>
        <authorList>
            <person name="Zhang G."/>
            <person name="Li C."/>
        </authorList>
    </citation>
    <scope>NUCLEOTIDE SEQUENCE [LARGE SCALE GENOMIC DNA]</scope>
    <source>
        <strain evidence="2">BGI_N306</strain>
    </source>
</reference>
<feature type="compositionally biased region" description="Polar residues" evidence="1">
    <location>
        <begin position="62"/>
        <end position="87"/>
    </location>
</feature>